<dbReference type="GO" id="GO:0051539">
    <property type="term" value="F:4 iron, 4 sulfur cluster binding"/>
    <property type="evidence" value="ECO:0007669"/>
    <property type="project" value="UniProtKB-UniRule"/>
</dbReference>
<dbReference type="InterPro" id="IPR004559">
    <property type="entry name" value="HemW-like"/>
</dbReference>
<sequence>MLTLPNLGLYIHIPWCLKKCAYCDFNSYALEMEIPINDYISHLFNDLYFDLPLISGRKIHTIFIGGGTPSLLNSEAVQLLLDGVRTRLELSKQAEITIEVNPGVLETDRLSGYQNAGVNRISIGVQSFQKSSLQNLGRTYTPHEAKRAVQTTASLGLRSFNLDLMYGLPNQLLANALNDLDLAICFNPPHLSWYQLMIEPHTLFFAHPPQLPHEDQLWDIFEQGHKLLGAAGYQRYEVSSYSKPDMYCEHNLNYWRFGDYIGIGCGAHGKLTQLNGTIIRTSKTRHPRKFMSGNYRSKICEVSNNAKPLEFFMNRFRLLEAMPRSEFIRCTGLAEDHIRAPIDRAIQEGYIIETSTFWQITTKGMLFLNSLLELFLTD</sequence>
<evidence type="ECO:0000259" key="3">
    <source>
        <dbReference type="PROSITE" id="PS51918"/>
    </source>
</evidence>
<keyword evidence="4" id="KW-0560">Oxidoreductase</keyword>
<keyword evidence="2" id="KW-0004">4Fe-4S</keyword>
<dbReference type="AlphaFoldDB" id="A0A451DAS4"/>
<dbReference type="InterPro" id="IPR010723">
    <property type="entry name" value="HemN_C"/>
</dbReference>
<dbReference type="SMART" id="SM00729">
    <property type="entry name" value="Elp3"/>
    <property type="match status" value="1"/>
</dbReference>
<name>A0A451DAS4_9GAMM</name>
<evidence type="ECO:0000313" key="5">
    <source>
        <dbReference type="Proteomes" id="UP000294368"/>
    </source>
</evidence>
<dbReference type="PANTHER" id="PTHR13932">
    <property type="entry name" value="COPROPORPHYRINIGEN III OXIDASE"/>
    <property type="match status" value="1"/>
</dbReference>
<organism evidence="4 5">
    <name type="scientific">Candidatus Erwinia haradaeae</name>
    <dbReference type="NCBI Taxonomy" id="1922217"/>
    <lineage>
        <taxon>Bacteria</taxon>
        <taxon>Pseudomonadati</taxon>
        <taxon>Pseudomonadota</taxon>
        <taxon>Gammaproteobacteria</taxon>
        <taxon>Enterobacterales</taxon>
        <taxon>Erwiniaceae</taxon>
        <taxon>Erwinia</taxon>
    </lineage>
</organism>
<keyword evidence="2" id="KW-0411">Iron-sulfur</keyword>
<keyword evidence="2" id="KW-0949">S-adenosyl-L-methionine</keyword>
<feature type="domain" description="Radical SAM core" evidence="3">
    <location>
        <begin position="1"/>
        <end position="237"/>
    </location>
</feature>
<dbReference type="InterPro" id="IPR007197">
    <property type="entry name" value="rSAM"/>
</dbReference>
<evidence type="ECO:0000256" key="1">
    <source>
        <dbReference type="ARBA" id="ARBA00006100"/>
    </source>
</evidence>
<evidence type="ECO:0000313" key="4">
    <source>
        <dbReference type="EMBL" id="VFP83411.1"/>
    </source>
</evidence>
<keyword evidence="2" id="KW-0963">Cytoplasm</keyword>
<dbReference type="EMBL" id="LR217715">
    <property type="protein sequence ID" value="VFP83411.1"/>
    <property type="molecule type" value="Genomic_DNA"/>
</dbReference>
<dbReference type="SFLD" id="SFLDF00562">
    <property type="entry name" value="HemN-like__clustered_with_heat"/>
    <property type="match status" value="1"/>
</dbReference>
<keyword evidence="2" id="KW-0479">Metal-binding</keyword>
<comment type="similarity">
    <text evidence="1">Belongs to the anaerobic coproporphyrinogen-III oxidase family. HemW subfamily.</text>
</comment>
<dbReference type="SUPFAM" id="SSF102114">
    <property type="entry name" value="Radical SAM enzymes"/>
    <property type="match status" value="1"/>
</dbReference>
<protein>
    <recommendedName>
        <fullName evidence="2">Heme chaperone HemW</fullName>
    </recommendedName>
</protein>
<dbReference type="OrthoDB" id="9808022at2"/>
<dbReference type="SFLD" id="SFLDF00288">
    <property type="entry name" value="HemN-like__clustered_with_nucl"/>
    <property type="match status" value="1"/>
</dbReference>
<keyword evidence="2" id="KW-0408">Iron</keyword>
<comment type="subcellular location">
    <subcellularLocation>
        <location evidence="2">Cytoplasm</location>
    </subcellularLocation>
</comment>
<keyword evidence="2" id="KW-0349">Heme</keyword>
<reference evidence="4 5" key="1">
    <citation type="submission" date="2019-02" db="EMBL/GenBank/DDBJ databases">
        <authorList>
            <person name="Manzano-Marin A."/>
            <person name="Manzano-Marin A."/>
        </authorList>
    </citation>
    <scope>NUCLEOTIDE SEQUENCE [LARGE SCALE GENOMIC DNA]</scope>
    <source>
        <strain evidence="4 5">ErCikochiana</strain>
    </source>
</reference>
<dbReference type="Gene3D" id="3.30.750.200">
    <property type="match status" value="1"/>
</dbReference>
<dbReference type="SFLD" id="SFLDS00029">
    <property type="entry name" value="Radical_SAM"/>
    <property type="match status" value="1"/>
</dbReference>
<evidence type="ECO:0000256" key="2">
    <source>
        <dbReference type="RuleBase" id="RU364116"/>
    </source>
</evidence>
<dbReference type="GO" id="GO:0004109">
    <property type="term" value="F:coproporphyrinogen oxidase activity"/>
    <property type="evidence" value="ECO:0007669"/>
    <property type="project" value="InterPro"/>
</dbReference>
<dbReference type="GO" id="GO:0046872">
    <property type="term" value="F:metal ion binding"/>
    <property type="evidence" value="ECO:0007669"/>
    <property type="project" value="UniProtKB-UniRule"/>
</dbReference>
<dbReference type="Pfam" id="PF04055">
    <property type="entry name" value="Radical_SAM"/>
    <property type="match status" value="1"/>
</dbReference>
<dbReference type="SFLD" id="SFLDG01065">
    <property type="entry name" value="anaerobic_coproporphyrinogen-I"/>
    <property type="match status" value="1"/>
</dbReference>
<dbReference type="InterPro" id="IPR058240">
    <property type="entry name" value="rSAM_sf"/>
</dbReference>
<dbReference type="PROSITE" id="PS51918">
    <property type="entry name" value="RADICAL_SAM"/>
    <property type="match status" value="1"/>
</dbReference>
<dbReference type="RefSeq" id="WP_157988745.1">
    <property type="nucleotide sequence ID" value="NZ_LR217715.1"/>
</dbReference>
<accession>A0A451DAS4</accession>
<dbReference type="Pfam" id="PF06969">
    <property type="entry name" value="HemN_C"/>
    <property type="match status" value="1"/>
</dbReference>
<dbReference type="GO" id="GO:0006779">
    <property type="term" value="P:porphyrin-containing compound biosynthetic process"/>
    <property type="evidence" value="ECO:0007669"/>
    <property type="project" value="InterPro"/>
</dbReference>
<dbReference type="GO" id="GO:0005737">
    <property type="term" value="C:cytoplasm"/>
    <property type="evidence" value="ECO:0007669"/>
    <property type="project" value="UniProtKB-SubCell"/>
</dbReference>
<dbReference type="PANTHER" id="PTHR13932:SF5">
    <property type="entry name" value="RADICAL S-ADENOSYL METHIONINE DOMAIN-CONTAINING PROTEIN 1, MITOCHONDRIAL"/>
    <property type="match status" value="1"/>
</dbReference>
<keyword evidence="2" id="KW-0143">Chaperone</keyword>
<comment type="function">
    <text evidence="2">Probably acts as a heme chaperone, transferring heme to an unknown acceptor. Binds one molecule of heme per monomer, possibly covalently. Binds 1 [4Fe-4S] cluster. The cluster is coordinated with 3 cysteines and an exchangeable S-adenosyl-L-methionine.</text>
</comment>
<dbReference type="NCBIfam" id="TIGR00539">
    <property type="entry name" value="hemN_rel"/>
    <property type="match status" value="1"/>
</dbReference>
<dbReference type="CDD" id="cd01335">
    <property type="entry name" value="Radical_SAM"/>
    <property type="match status" value="1"/>
</dbReference>
<dbReference type="InterPro" id="IPR034505">
    <property type="entry name" value="Coproporphyrinogen-III_oxidase"/>
</dbReference>
<dbReference type="Proteomes" id="UP000294368">
    <property type="component" value="Chromosome"/>
</dbReference>
<gene>
    <name evidence="4" type="primary">yggW</name>
    <name evidence="4" type="ORF">ERCIKOCA2762_674</name>
</gene>
<proteinExistence type="inferred from homology"/>
<dbReference type="InterPro" id="IPR006638">
    <property type="entry name" value="Elp3/MiaA/NifB-like_rSAM"/>
</dbReference>